<keyword evidence="7" id="KW-0007">Acetylation</keyword>
<comment type="caution">
    <text evidence="15">The sequence shown here is derived from an EMBL/GenBank/DDBJ whole genome shotgun (WGS) entry which is preliminary data.</text>
</comment>
<keyword evidence="3" id="KW-0963">Cytoplasm</keyword>
<dbReference type="PANTHER" id="PTHR45188:SF2">
    <property type="entry name" value="DNAJ HOMOLOG SUBFAMILY C MEMBER 7"/>
    <property type="match status" value="1"/>
</dbReference>
<keyword evidence="4" id="KW-0597">Phosphoprotein</keyword>
<name>A0A921YV99_MANSE</name>
<dbReference type="CDD" id="cd06257">
    <property type="entry name" value="DnaJ"/>
    <property type="match status" value="1"/>
</dbReference>
<dbReference type="SUPFAM" id="SSF48452">
    <property type="entry name" value="TPR-like"/>
    <property type="match status" value="1"/>
</dbReference>
<proteinExistence type="predicted"/>
<feature type="repeat" description="TPR" evidence="13">
    <location>
        <begin position="324"/>
        <end position="357"/>
    </location>
</feature>
<dbReference type="Pfam" id="PF13432">
    <property type="entry name" value="TPR_16"/>
    <property type="match status" value="1"/>
</dbReference>
<dbReference type="Pfam" id="PF13174">
    <property type="entry name" value="TPR_6"/>
    <property type="match status" value="1"/>
</dbReference>
<feature type="repeat" description="TPR" evidence="13">
    <location>
        <begin position="252"/>
        <end position="285"/>
    </location>
</feature>
<dbReference type="FunFam" id="1.25.40.10:FF:000097">
    <property type="entry name" value="DnaJ homolog subfamily C member 7 homolog"/>
    <property type="match status" value="1"/>
</dbReference>
<dbReference type="PANTHER" id="PTHR45188">
    <property type="entry name" value="DNAJ PROTEIN P58IPK HOMOLOG"/>
    <property type="match status" value="1"/>
</dbReference>
<feature type="domain" description="J" evidence="14">
    <location>
        <begin position="377"/>
        <end position="447"/>
    </location>
</feature>
<evidence type="ECO:0000256" key="2">
    <source>
        <dbReference type="ARBA" id="ARBA00004245"/>
    </source>
</evidence>
<dbReference type="InterPro" id="IPR001623">
    <property type="entry name" value="DnaJ_domain"/>
</dbReference>
<reference evidence="15" key="1">
    <citation type="journal article" date="2016" name="Insect Biochem. Mol. Biol.">
        <title>Multifaceted biological insights from a draft genome sequence of the tobacco hornworm moth, Manduca sexta.</title>
        <authorList>
            <person name="Kanost M.R."/>
            <person name="Arrese E.L."/>
            <person name="Cao X."/>
            <person name="Chen Y.R."/>
            <person name="Chellapilla S."/>
            <person name="Goldsmith M.R."/>
            <person name="Grosse-Wilde E."/>
            <person name="Heckel D.G."/>
            <person name="Herndon N."/>
            <person name="Jiang H."/>
            <person name="Papanicolaou A."/>
            <person name="Qu J."/>
            <person name="Soulages J.L."/>
            <person name="Vogel H."/>
            <person name="Walters J."/>
            <person name="Waterhouse R.M."/>
            <person name="Ahn S.J."/>
            <person name="Almeida F.C."/>
            <person name="An C."/>
            <person name="Aqrawi P."/>
            <person name="Bretschneider A."/>
            <person name="Bryant W.B."/>
            <person name="Bucks S."/>
            <person name="Chao H."/>
            <person name="Chevignon G."/>
            <person name="Christen J.M."/>
            <person name="Clarke D.F."/>
            <person name="Dittmer N.T."/>
            <person name="Ferguson L.C.F."/>
            <person name="Garavelou S."/>
            <person name="Gordon K.H.J."/>
            <person name="Gunaratna R.T."/>
            <person name="Han Y."/>
            <person name="Hauser F."/>
            <person name="He Y."/>
            <person name="Heidel-Fischer H."/>
            <person name="Hirsh A."/>
            <person name="Hu Y."/>
            <person name="Jiang H."/>
            <person name="Kalra D."/>
            <person name="Klinner C."/>
            <person name="Konig C."/>
            <person name="Kovar C."/>
            <person name="Kroll A.R."/>
            <person name="Kuwar S.S."/>
            <person name="Lee S.L."/>
            <person name="Lehman R."/>
            <person name="Li K."/>
            <person name="Li Z."/>
            <person name="Liang H."/>
            <person name="Lovelace S."/>
            <person name="Lu Z."/>
            <person name="Mansfield J.H."/>
            <person name="McCulloch K.J."/>
            <person name="Mathew T."/>
            <person name="Morton B."/>
            <person name="Muzny D.M."/>
            <person name="Neunemann D."/>
            <person name="Ongeri F."/>
            <person name="Pauchet Y."/>
            <person name="Pu L.L."/>
            <person name="Pyrousis I."/>
            <person name="Rao X.J."/>
            <person name="Redding A."/>
            <person name="Roesel C."/>
            <person name="Sanchez-Gracia A."/>
            <person name="Schaack S."/>
            <person name="Shukla A."/>
            <person name="Tetreau G."/>
            <person name="Wang Y."/>
            <person name="Xiong G.H."/>
            <person name="Traut W."/>
            <person name="Walsh T.K."/>
            <person name="Worley K.C."/>
            <person name="Wu D."/>
            <person name="Wu W."/>
            <person name="Wu Y.Q."/>
            <person name="Zhang X."/>
            <person name="Zou Z."/>
            <person name="Zucker H."/>
            <person name="Briscoe A.D."/>
            <person name="Burmester T."/>
            <person name="Clem R.J."/>
            <person name="Feyereisen R."/>
            <person name="Grimmelikhuijzen C.J.P."/>
            <person name="Hamodrakas S.J."/>
            <person name="Hansson B.S."/>
            <person name="Huguet E."/>
            <person name="Jermiin L.S."/>
            <person name="Lan Q."/>
            <person name="Lehman H.K."/>
            <person name="Lorenzen M."/>
            <person name="Merzendorfer H."/>
            <person name="Michalopoulos I."/>
            <person name="Morton D.B."/>
            <person name="Muthukrishnan S."/>
            <person name="Oakeshott J.G."/>
            <person name="Palmer W."/>
            <person name="Park Y."/>
            <person name="Passarelli A.L."/>
            <person name="Rozas J."/>
            <person name="Schwartz L.M."/>
            <person name="Smith W."/>
            <person name="Southgate A."/>
            <person name="Vilcinskas A."/>
            <person name="Vogt R."/>
            <person name="Wang P."/>
            <person name="Werren J."/>
            <person name="Yu X.Q."/>
            <person name="Zhou J.J."/>
            <person name="Brown S.J."/>
            <person name="Scherer S.E."/>
            <person name="Richards S."/>
            <person name="Blissard G.W."/>
        </authorList>
    </citation>
    <scope>NUCLEOTIDE SEQUENCE</scope>
</reference>
<dbReference type="Pfam" id="PF00226">
    <property type="entry name" value="DnaJ"/>
    <property type="match status" value="1"/>
</dbReference>
<dbReference type="InterPro" id="IPR019734">
    <property type="entry name" value="TPR_rpt"/>
</dbReference>
<dbReference type="Gene3D" id="1.10.287.110">
    <property type="entry name" value="DnaJ domain"/>
    <property type="match status" value="1"/>
</dbReference>
<dbReference type="GO" id="GO:0005634">
    <property type="term" value="C:nucleus"/>
    <property type="evidence" value="ECO:0007669"/>
    <property type="project" value="UniProtKB-SubCell"/>
</dbReference>
<evidence type="ECO:0000256" key="5">
    <source>
        <dbReference type="ARBA" id="ARBA00022737"/>
    </source>
</evidence>
<sequence>MAEADVVDLDLTIDDLVPKSPESLAEEKKESGNNLYKFKNYKGALTLYDEAIKLCPENAAYYGNRSACYMMLGMYKKALEDAQKSVSLDSTYTKGYIRIAKCCLALGDLCGGEQAVRRACELGGPECASSEKRALESLRRLHEDAQRAMEAGDCRRVVFCMDRCLDYSPCCPKAKVTKAEYLAMLGRCQEAQEIANDILRFDSFDTEAIYVRGLCLYFEDKDEQAFKHFQQVLRLNPDHKKAMETYKRAKLLKQKKEEGNEAFNMGRWQQALNLYNEALAIDKNNKTVNAKLYFNKATVCSKLSQTKEAAEACTAALELDENYVKALLRRAKCYTELGEFEDAVKDYERLYKIDKSKENKQLLHEAKLAHKKSKRKDYYKILGVDKTASDDDIKKAYRKRALVHHPDRHAGASDNERREQERRFKEVGEAYGVLSDPKKRARYDHGHDLDDDGSGMADIDPNVVFQTFFNRGGQHFNFHSGGGGFPGTAFSFNFS</sequence>
<dbReference type="InterPro" id="IPR011990">
    <property type="entry name" value="TPR-like_helical_dom_sf"/>
</dbReference>
<evidence type="ECO:0000256" key="11">
    <source>
        <dbReference type="ARBA" id="ARBA00053178"/>
    </source>
</evidence>
<evidence type="ECO:0000256" key="4">
    <source>
        <dbReference type="ARBA" id="ARBA00022553"/>
    </source>
</evidence>
<dbReference type="InterPro" id="IPR036869">
    <property type="entry name" value="J_dom_sf"/>
</dbReference>
<evidence type="ECO:0000256" key="13">
    <source>
        <dbReference type="PROSITE-ProRule" id="PRU00339"/>
    </source>
</evidence>
<dbReference type="Pfam" id="PF14559">
    <property type="entry name" value="TPR_19"/>
    <property type="match status" value="1"/>
</dbReference>
<comment type="subcellular location">
    <subcellularLocation>
        <location evidence="2">Cytoplasm</location>
        <location evidence="2">Cytoskeleton</location>
    </subcellularLocation>
    <subcellularLocation>
        <location evidence="1">Nucleus</location>
    </subcellularLocation>
</comment>
<organism evidence="15 16">
    <name type="scientific">Manduca sexta</name>
    <name type="common">Tobacco hawkmoth</name>
    <name type="synonym">Tobacco hornworm</name>
    <dbReference type="NCBI Taxonomy" id="7130"/>
    <lineage>
        <taxon>Eukaryota</taxon>
        <taxon>Metazoa</taxon>
        <taxon>Ecdysozoa</taxon>
        <taxon>Arthropoda</taxon>
        <taxon>Hexapoda</taxon>
        <taxon>Insecta</taxon>
        <taxon>Pterygota</taxon>
        <taxon>Neoptera</taxon>
        <taxon>Endopterygota</taxon>
        <taxon>Lepidoptera</taxon>
        <taxon>Glossata</taxon>
        <taxon>Ditrysia</taxon>
        <taxon>Bombycoidea</taxon>
        <taxon>Sphingidae</taxon>
        <taxon>Sphinginae</taxon>
        <taxon>Sphingini</taxon>
        <taxon>Manduca</taxon>
    </lineage>
</organism>
<dbReference type="SMART" id="SM00028">
    <property type="entry name" value="TPR"/>
    <property type="match status" value="7"/>
</dbReference>
<dbReference type="SMART" id="SM00271">
    <property type="entry name" value="DnaJ"/>
    <property type="match status" value="1"/>
</dbReference>
<keyword evidence="5" id="KW-0677">Repeat</keyword>
<evidence type="ECO:0000256" key="3">
    <source>
        <dbReference type="ARBA" id="ARBA00022490"/>
    </source>
</evidence>
<evidence type="ECO:0000256" key="8">
    <source>
        <dbReference type="ARBA" id="ARBA00023186"/>
    </source>
</evidence>
<dbReference type="SUPFAM" id="SSF46565">
    <property type="entry name" value="Chaperone J-domain"/>
    <property type="match status" value="1"/>
</dbReference>
<dbReference type="OrthoDB" id="765884at2759"/>
<evidence type="ECO:0000313" key="15">
    <source>
        <dbReference type="EMBL" id="KAG6446309.1"/>
    </source>
</evidence>
<accession>A0A921YV99</accession>
<keyword evidence="9" id="KW-0206">Cytoskeleton</keyword>
<comment type="function">
    <text evidence="11">Acts as a co-chaperone regulating the molecular chaperones HSP70 and HSP90 in folding of steroid receptors, such as the glucocorticoid receptor and the progesterone receptor. Proposed to act as a recycling chaperone by facilitating the return of chaperone substrates to early stages of chaperoning if further folding is required. In vitro, induces ATP-independent dissociation of HSP90 but not of HSP70 from the chaperone-substrate complexes. Recruits NR1I3 to the cytoplasm.</text>
</comment>
<keyword evidence="10" id="KW-0539">Nucleus</keyword>
<evidence type="ECO:0000313" key="16">
    <source>
        <dbReference type="Proteomes" id="UP000791440"/>
    </source>
</evidence>
<evidence type="ECO:0000256" key="6">
    <source>
        <dbReference type="ARBA" id="ARBA00022803"/>
    </source>
</evidence>
<dbReference type="PROSITE" id="PS50076">
    <property type="entry name" value="DNAJ_2"/>
    <property type="match status" value="1"/>
</dbReference>
<feature type="repeat" description="TPR" evidence="13">
    <location>
        <begin position="25"/>
        <end position="58"/>
    </location>
</feature>
<evidence type="ECO:0000256" key="1">
    <source>
        <dbReference type="ARBA" id="ARBA00004123"/>
    </source>
</evidence>
<evidence type="ECO:0000256" key="10">
    <source>
        <dbReference type="ARBA" id="ARBA00023242"/>
    </source>
</evidence>
<dbReference type="FunFam" id="1.10.287.110:FF:000018">
    <property type="entry name" value="DnaJ (Hsp40) homolog, subfamily C, member 7"/>
    <property type="match status" value="1"/>
</dbReference>
<dbReference type="PRINTS" id="PR00625">
    <property type="entry name" value="JDOMAIN"/>
</dbReference>
<keyword evidence="6 13" id="KW-0802">TPR repeat</keyword>
<keyword evidence="16" id="KW-1185">Reference proteome</keyword>
<gene>
    <name evidence="15" type="ORF">O3G_MSEX004345</name>
</gene>
<protein>
    <recommendedName>
        <fullName evidence="12">DnaJ homolog subfamily C member 7</fullName>
    </recommendedName>
</protein>
<evidence type="ECO:0000256" key="12">
    <source>
        <dbReference type="ARBA" id="ARBA00071603"/>
    </source>
</evidence>
<dbReference type="AlphaFoldDB" id="A0A921YV99"/>
<evidence type="ECO:0000256" key="9">
    <source>
        <dbReference type="ARBA" id="ARBA00023212"/>
    </source>
</evidence>
<dbReference type="Gene3D" id="1.25.40.10">
    <property type="entry name" value="Tetratricopeptide repeat domain"/>
    <property type="match status" value="1"/>
</dbReference>
<dbReference type="GO" id="GO:0005856">
    <property type="term" value="C:cytoskeleton"/>
    <property type="evidence" value="ECO:0007669"/>
    <property type="project" value="UniProtKB-SubCell"/>
</dbReference>
<evidence type="ECO:0000259" key="14">
    <source>
        <dbReference type="PROSITE" id="PS50076"/>
    </source>
</evidence>
<feature type="repeat" description="TPR" evidence="13">
    <location>
        <begin position="206"/>
        <end position="239"/>
    </location>
</feature>
<evidence type="ECO:0000256" key="7">
    <source>
        <dbReference type="ARBA" id="ARBA00022990"/>
    </source>
</evidence>
<dbReference type="Proteomes" id="UP000791440">
    <property type="component" value="Unassembled WGS sequence"/>
</dbReference>
<keyword evidence="8" id="KW-0143">Chaperone</keyword>
<dbReference type="EMBL" id="JH668331">
    <property type="protein sequence ID" value="KAG6446309.1"/>
    <property type="molecule type" value="Genomic_DNA"/>
</dbReference>
<dbReference type="PROSITE" id="PS50005">
    <property type="entry name" value="TPR"/>
    <property type="match status" value="4"/>
</dbReference>
<reference evidence="15" key="2">
    <citation type="submission" date="2020-12" db="EMBL/GenBank/DDBJ databases">
        <authorList>
            <person name="Kanost M."/>
        </authorList>
    </citation>
    <scope>NUCLEOTIDE SEQUENCE</scope>
</reference>